<sequence length="371" mass="41981">MNSSARYASIGFVVDVSTIDPQQKCGGKTLIPGAREAISILLKQRIPFVIVTSYTNTTEKEAARDLSAQLALKIKPRNILLPQSPFRDCVREYKNKSVLVLGGDGEKARRMLQEYGFNDVWTSRDVVKLQYDAASRQKLPAGEEITISAIFVLWTPENWDLDIRICINLLLSHSSRKGAQGADRKENNTAAQKEHLEIQPQLFVCMTDTSLVGDRPFLRRDRTWIDTLVDEWTAKTGKALEYYHCGTGRDRVTLAFADKLLNGYNKRMHPTCHPFPRTVYMIGADISFGGNTDRYAAVLSPGVRRRSIRVDVHGRGLTVHDFDAALKPWHVTSNVKEALEYALAEEYWECIEARLTPLFSRPDWARSTAIY</sequence>
<evidence type="ECO:0000313" key="1">
    <source>
        <dbReference type="EMBL" id="GAB1317473.1"/>
    </source>
</evidence>
<protein>
    <submittedName>
        <fullName evidence="1">Uncharacterized protein</fullName>
    </submittedName>
</protein>
<comment type="caution">
    <text evidence="1">The sequence shown here is derived from an EMBL/GenBank/DDBJ whole genome shotgun (WGS) entry which is preliminary data.</text>
</comment>
<dbReference type="GeneID" id="98178426"/>
<dbReference type="RefSeq" id="XP_070919204.1">
    <property type="nucleotide sequence ID" value="XM_071063103.1"/>
</dbReference>
<dbReference type="InterPro" id="IPR002325">
    <property type="entry name" value="Cyt_f"/>
</dbReference>
<dbReference type="Proteomes" id="UP001628179">
    <property type="component" value="Unassembled WGS sequence"/>
</dbReference>
<dbReference type="Gene3D" id="3.40.50.1000">
    <property type="entry name" value="HAD superfamily/HAD-like"/>
    <property type="match status" value="2"/>
</dbReference>
<dbReference type="EMBL" id="BAAFSV010000004">
    <property type="protein sequence ID" value="GAB1317473.1"/>
    <property type="molecule type" value="Genomic_DNA"/>
</dbReference>
<dbReference type="InterPro" id="IPR006357">
    <property type="entry name" value="HAD-SF_hydro_IIA"/>
</dbReference>
<dbReference type="Pfam" id="PF13344">
    <property type="entry name" value="Hydrolase_6"/>
    <property type="match status" value="1"/>
</dbReference>
<gene>
    <name evidence="1" type="ORF">MFIFM68171_07683</name>
</gene>
<proteinExistence type="predicted"/>
<keyword evidence="2" id="KW-1185">Reference proteome</keyword>
<reference evidence="1 2" key="1">
    <citation type="submission" date="2024-09" db="EMBL/GenBank/DDBJ databases">
        <title>Itraconazole resistance in Madurella fahalii resulting from another homologue of gene encoding cytochrome P450 14-alpha sterol demethylase (CYP51).</title>
        <authorList>
            <person name="Yoshioka I."/>
            <person name="Fahal A.H."/>
            <person name="Kaneko S."/>
            <person name="Yaguchi T."/>
        </authorList>
    </citation>
    <scope>NUCLEOTIDE SEQUENCE [LARGE SCALE GENOMIC DNA]</scope>
    <source>
        <strain evidence="1 2">IFM 68171</strain>
    </source>
</reference>
<name>A0ABQ0GI84_9PEZI</name>
<evidence type="ECO:0000313" key="2">
    <source>
        <dbReference type="Proteomes" id="UP001628179"/>
    </source>
</evidence>
<dbReference type="SUPFAM" id="SSF56784">
    <property type="entry name" value="HAD-like"/>
    <property type="match status" value="1"/>
</dbReference>
<accession>A0ABQ0GI84</accession>
<organism evidence="1 2">
    <name type="scientific">Madurella fahalii</name>
    <dbReference type="NCBI Taxonomy" id="1157608"/>
    <lineage>
        <taxon>Eukaryota</taxon>
        <taxon>Fungi</taxon>
        <taxon>Dikarya</taxon>
        <taxon>Ascomycota</taxon>
        <taxon>Pezizomycotina</taxon>
        <taxon>Sordariomycetes</taxon>
        <taxon>Sordariomycetidae</taxon>
        <taxon>Sordariales</taxon>
        <taxon>Sordariales incertae sedis</taxon>
        <taxon>Madurella</taxon>
    </lineage>
</organism>
<dbReference type="InterPro" id="IPR023214">
    <property type="entry name" value="HAD_sf"/>
</dbReference>
<dbReference type="InterPro" id="IPR036412">
    <property type="entry name" value="HAD-like_sf"/>
</dbReference>
<dbReference type="PROSITE" id="PS51010">
    <property type="entry name" value="CYTF"/>
    <property type="match status" value="1"/>
</dbReference>